<name>A0A175VSS2_9PEZI</name>
<comment type="similarity">
    <text evidence="1">Belongs to the methyltransferase superfamily. LaeA methyltransferase family.</text>
</comment>
<dbReference type="CDD" id="cd02440">
    <property type="entry name" value="AdoMet_MTases"/>
    <property type="match status" value="1"/>
</dbReference>
<evidence type="ECO:0000256" key="1">
    <source>
        <dbReference type="ARBA" id="ARBA00038158"/>
    </source>
</evidence>
<dbReference type="GO" id="GO:0008168">
    <property type="term" value="F:methyltransferase activity"/>
    <property type="evidence" value="ECO:0007669"/>
    <property type="project" value="UniProtKB-KW"/>
</dbReference>
<dbReference type="OrthoDB" id="2013972at2759"/>
<accession>A0A175VSS2</accession>
<dbReference type="Pfam" id="PF13489">
    <property type="entry name" value="Methyltransf_23"/>
    <property type="match status" value="1"/>
</dbReference>
<dbReference type="PANTHER" id="PTHR43591">
    <property type="entry name" value="METHYLTRANSFERASE"/>
    <property type="match status" value="1"/>
</dbReference>
<proteinExistence type="inferred from homology"/>
<dbReference type="STRING" id="100816.A0A175VSS2"/>
<sequence length="257" mass="29562">MDRLFILHEIMTRVQGSLYSAPIDKDRTKRILDIGTGTGVWATSIADQFPNATVNSFFELPTLTCRQSTLFPPPNVRFEVDDVEDSWVHPKEFSWIFCRYMAASILDWPNLVTNIYENLEPGGWCEFQDFDLQYYSDDGSLKQDDALLVWISTLLDAARALGREPNPGSKLEGWVQKAGFVNVVHKRYKIPIGPWARDPLLKEIGSYNFMQVDNGLEGLSMRLFTSVLRWEEDEIRALLARVRADLRNPRIHAMFDL</sequence>
<dbReference type="Gene3D" id="3.40.50.150">
    <property type="entry name" value="Vaccinia Virus protein VP39"/>
    <property type="match status" value="1"/>
</dbReference>
<organism evidence="2 3">
    <name type="scientific">Madurella mycetomatis</name>
    <dbReference type="NCBI Taxonomy" id="100816"/>
    <lineage>
        <taxon>Eukaryota</taxon>
        <taxon>Fungi</taxon>
        <taxon>Dikarya</taxon>
        <taxon>Ascomycota</taxon>
        <taxon>Pezizomycotina</taxon>
        <taxon>Sordariomycetes</taxon>
        <taxon>Sordariomycetidae</taxon>
        <taxon>Sordariales</taxon>
        <taxon>Sordariales incertae sedis</taxon>
        <taxon>Madurella</taxon>
    </lineage>
</organism>
<evidence type="ECO:0000313" key="2">
    <source>
        <dbReference type="EMBL" id="KXX74362.1"/>
    </source>
</evidence>
<dbReference type="EMBL" id="LCTW02000361">
    <property type="protein sequence ID" value="KXX74362.1"/>
    <property type="molecule type" value="Genomic_DNA"/>
</dbReference>
<keyword evidence="3" id="KW-1185">Reference proteome</keyword>
<protein>
    <submittedName>
        <fullName evidence="2">Malonyl-[acyl-carrier protein] O-methyltransferase 1</fullName>
    </submittedName>
</protein>
<reference evidence="2 3" key="1">
    <citation type="journal article" date="2016" name="Genome Announc.">
        <title>Genome Sequence of Madurella mycetomatis mm55, Isolated from a Human Mycetoma Case in Sudan.</title>
        <authorList>
            <person name="Smit S."/>
            <person name="Derks M.F."/>
            <person name="Bervoets S."/>
            <person name="Fahal A."/>
            <person name="van Leeuwen W."/>
            <person name="van Belkum A."/>
            <person name="van de Sande W.W."/>
        </authorList>
    </citation>
    <scope>NUCLEOTIDE SEQUENCE [LARGE SCALE GENOMIC DNA]</scope>
    <source>
        <strain evidence="3">mm55</strain>
    </source>
</reference>
<dbReference type="Proteomes" id="UP000078237">
    <property type="component" value="Unassembled WGS sequence"/>
</dbReference>
<dbReference type="VEuPathDB" id="FungiDB:MMYC01_208376"/>
<dbReference type="PANTHER" id="PTHR43591:SF10">
    <property type="entry name" value="ABC TRANSMEMBRANE TYPE-1 DOMAIN-CONTAINING PROTEIN-RELATED"/>
    <property type="match status" value="1"/>
</dbReference>
<dbReference type="GO" id="GO:0032259">
    <property type="term" value="P:methylation"/>
    <property type="evidence" value="ECO:0007669"/>
    <property type="project" value="UniProtKB-KW"/>
</dbReference>
<gene>
    <name evidence="2" type="ORF">MMYC01_208376</name>
</gene>
<dbReference type="InterPro" id="IPR029063">
    <property type="entry name" value="SAM-dependent_MTases_sf"/>
</dbReference>
<dbReference type="AlphaFoldDB" id="A0A175VSS2"/>
<evidence type="ECO:0000313" key="3">
    <source>
        <dbReference type="Proteomes" id="UP000078237"/>
    </source>
</evidence>
<dbReference type="SUPFAM" id="SSF53335">
    <property type="entry name" value="S-adenosyl-L-methionine-dependent methyltransferases"/>
    <property type="match status" value="1"/>
</dbReference>
<comment type="caution">
    <text evidence="2">The sequence shown here is derived from an EMBL/GenBank/DDBJ whole genome shotgun (WGS) entry which is preliminary data.</text>
</comment>